<dbReference type="EMBL" id="CAJOBI010185885">
    <property type="protein sequence ID" value="CAF4943563.1"/>
    <property type="molecule type" value="Genomic_DNA"/>
</dbReference>
<sequence length="19" mass="2084">MYANLVTGECVWEAPSDAK</sequence>
<accession>A0A8S3A907</accession>
<dbReference type="Proteomes" id="UP000681967">
    <property type="component" value="Unassembled WGS sequence"/>
</dbReference>
<evidence type="ECO:0000313" key="5">
    <source>
        <dbReference type="EMBL" id="CAF4943563.1"/>
    </source>
</evidence>
<dbReference type="AlphaFoldDB" id="A0A8S3A907"/>
<reference evidence="4" key="1">
    <citation type="submission" date="2021-02" db="EMBL/GenBank/DDBJ databases">
        <authorList>
            <person name="Nowell W R."/>
        </authorList>
    </citation>
    <scope>NUCLEOTIDE SEQUENCE</scope>
</reference>
<protein>
    <submittedName>
        <fullName evidence="4">Uncharacterized protein</fullName>
    </submittedName>
</protein>
<dbReference type="EMBL" id="CAJOBI010085681">
    <property type="protein sequence ID" value="CAF4517757.1"/>
    <property type="molecule type" value="Genomic_DNA"/>
</dbReference>
<feature type="non-terminal residue" evidence="4">
    <location>
        <position position="19"/>
    </location>
</feature>
<dbReference type="EMBL" id="CAJOBJ010098318">
    <property type="protein sequence ID" value="CAF4575005.1"/>
    <property type="molecule type" value="Genomic_DNA"/>
</dbReference>
<dbReference type="Proteomes" id="UP000676336">
    <property type="component" value="Unassembled WGS sequence"/>
</dbReference>
<evidence type="ECO:0000313" key="4">
    <source>
        <dbReference type="EMBL" id="CAF4701058.1"/>
    </source>
</evidence>
<proteinExistence type="predicted"/>
<evidence type="ECO:0000313" key="2">
    <source>
        <dbReference type="EMBL" id="CAF4517757.1"/>
    </source>
</evidence>
<name>A0A8S3A907_9BILA</name>
<dbReference type="Proteomes" id="UP000681720">
    <property type="component" value="Unassembled WGS sequence"/>
</dbReference>
<comment type="caution">
    <text evidence="4">The sequence shown here is derived from an EMBL/GenBank/DDBJ whole genome shotgun (WGS) entry which is preliminary data.</text>
</comment>
<dbReference type="EMBL" id="CAJOBH010056655">
    <property type="protein sequence ID" value="CAF4405249.1"/>
    <property type="molecule type" value="Genomic_DNA"/>
</dbReference>
<dbReference type="EMBL" id="CAJOBH010118959">
    <property type="protein sequence ID" value="CAF4701058.1"/>
    <property type="molecule type" value="Genomic_DNA"/>
</dbReference>
<evidence type="ECO:0000313" key="1">
    <source>
        <dbReference type="EMBL" id="CAF4405249.1"/>
    </source>
</evidence>
<gene>
    <name evidence="1" type="ORF">BYL167_LOCUS31733</name>
    <name evidence="4" type="ORF">BYL167_LOCUS44093</name>
    <name evidence="3" type="ORF">GIL414_LOCUS37842</name>
    <name evidence="2" type="ORF">SMN809_LOCUS35669</name>
    <name evidence="5" type="ORF">SMN809_LOCUS53770</name>
</gene>
<organism evidence="4 6">
    <name type="scientific">Rotaria magnacalcarata</name>
    <dbReference type="NCBI Taxonomy" id="392030"/>
    <lineage>
        <taxon>Eukaryota</taxon>
        <taxon>Metazoa</taxon>
        <taxon>Spiralia</taxon>
        <taxon>Gnathifera</taxon>
        <taxon>Rotifera</taxon>
        <taxon>Eurotatoria</taxon>
        <taxon>Bdelloidea</taxon>
        <taxon>Philodinida</taxon>
        <taxon>Philodinidae</taxon>
        <taxon>Rotaria</taxon>
    </lineage>
</organism>
<evidence type="ECO:0000313" key="3">
    <source>
        <dbReference type="EMBL" id="CAF4575005.1"/>
    </source>
</evidence>
<evidence type="ECO:0000313" key="6">
    <source>
        <dbReference type="Proteomes" id="UP000681967"/>
    </source>
</evidence>